<dbReference type="EMBL" id="FPHL01000058">
    <property type="protein sequence ID" value="SFV69469.1"/>
    <property type="molecule type" value="Genomic_DNA"/>
</dbReference>
<proteinExistence type="predicted"/>
<organism evidence="1">
    <name type="scientific">hydrothermal vent metagenome</name>
    <dbReference type="NCBI Taxonomy" id="652676"/>
    <lineage>
        <taxon>unclassified sequences</taxon>
        <taxon>metagenomes</taxon>
        <taxon>ecological metagenomes</taxon>
    </lineage>
</organism>
<accession>A0A1W1CUN4</accession>
<evidence type="ECO:0000313" key="1">
    <source>
        <dbReference type="EMBL" id="SFV69469.1"/>
    </source>
</evidence>
<gene>
    <name evidence="1" type="ORF">MNB_SV-10-179</name>
</gene>
<protein>
    <submittedName>
        <fullName evidence="1">Uncharacterized protein</fullName>
    </submittedName>
</protein>
<dbReference type="AlphaFoldDB" id="A0A1W1CUN4"/>
<name>A0A1W1CUN4_9ZZZZ</name>
<reference evidence="1" key="1">
    <citation type="submission" date="2016-10" db="EMBL/GenBank/DDBJ databases">
        <authorList>
            <person name="de Groot N.N."/>
        </authorList>
    </citation>
    <scope>NUCLEOTIDE SEQUENCE</scope>
</reference>
<sequence>MAVPEDIGCDNEKCVESPNCQRTVIWENGTAREIKTFGGTPEKGCGKFLPRKDKKDS</sequence>